<dbReference type="Gene3D" id="1.20.58.60">
    <property type="match status" value="6"/>
</dbReference>
<feature type="compositionally biased region" description="Low complexity" evidence="8">
    <location>
        <begin position="4823"/>
        <end position="4834"/>
    </location>
</feature>
<dbReference type="Pfam" id="PF25101">
    <property type="entry name" value="Spectrin_7"/>
    <property type="match status" value="1"/>
</dbReference>
<evidence type="ECO:0000313" key="10">
    <source>
        <dbReference type="EMBL" id="KAK8383210.1"/>
    </source>
</evidence>
<dbReference type="FunFam" id="2.60.40.10:FF:000425">
    <property type="entry name" value="Myosin light chain kinase"/>
    <property type="match status" value="3"/>
</dbReference>
<comment type="similarity">
    <text evidence="2">Belongs to the protein kinase superfamily. CAMK Ser/Thr protein kinase family.</text>
</comment>
<accession>A0AAW0T6H4</accession>
<evidence type="ECO:0000256" key="3">
    <source>
        <dbReference type="ARBA" id="ARBA00022490"/>
    </source>
</evidence>
<organism evidence="10 11">
    <name type="scientific">Scylla paramamosain</name>
    <name type="common">Mud crab</name>
    <dbReference type="NCBI Taxonomy" id="85552"/>
    <lineage>
        <taxon>Eukaryota</taxon>
        <taxon>Metazoa</taxon>
        <taxon>Ecdysozoa</taxon>
        <taxon>Arthropoda</taxon>
        <taxon>Crustacea</taxon>
        <taxon>Multicrustacea</taxon>
        <taxon>Malacostraca</taxon>
        <taxon>Eumalacostraca</taxon>
        <taxon>Eucarida</taxon>
        <taxon>Decapoda</taxon>
        <taxon>Pleocyemata</taxon>
        <taxon>Brachyura</taxon>
        <taxon>Eubrachyura</taxon>
        <taxon>Portunoidea</taxon>
        <taxon>Portunidae</taxon>
        <taxon>Portuninae</taxon>
        <taxon>Scylla</taxon>
    </lineage>
</organism>
<dbReference type="InterPro" id="IPR003598">
    <property type="entry name" value="Ig_sub2"/>
</dbReference>
<feature type="compositionally biased region" description="Pro residues" evidence="8">
    <location>
        <begin position="4224"/>
        <end position="4246"/>
    </location>
</feature>
<dbReference type="PANTHER" id="PTHR46607:SF1">
    <property type="entry name" value="SEC14 DOMAIN AND SPECTRIN REPEAT-CONTAINING PROTEIN 1"/>
    <property type="match status" value="1"/>
</dbReference>
<feature type="compositionally biased region" description="Low complexity" evidence="8">
    <location>
        <begin position="4726"/>
        <end position="4744"/>
    </location>
</feature>
<dbReference type="SUPFAM" id="SSF48726">
    <property type="entry name" value="Immunoglobulin"/>
    <property type="match status" value="8"/>
</dbReference>
<feature type="compositionally biased region" description="Basic and acidic residues" evidence="8">
    <location>
        <begin position="4387"/>
        <end position="4397"/>
    </location>
</feature>
<dbReference type="GO" id="GO:0040017">
    <property type="term" value="P:positive regulation of locomotion"/>
    <property type="evidence" value="ECO:0007669"/>
    <property type="project" value="UniProtKB-ARBA"/>
</dbReference>
<feature type="compositionally biased region" description="Low complexity" evidence="8">
    <location>
        <begin position="3767"/>
        <end position="3789"/>
    </location>
</feature>
<dbReference type="EMBL" id="JARAKH010000038">
    <property type="protein sequence ID" value="KAK8383210.1"/>
    <property type="molecule type" value="Genomic_DNA"/>
</dbReference>
<feature type="compositionally biased region" description="Basic and acidic residues" evidence="8">
    <location>
        <begin position="3824"/>
        <end position="3840"/>
    </location>
</feature>
<keyword evidence="7" id="KW-0175">Coiled coil</keyword>
<feature type="compositionally biased region" description="Pro residues" evidence="8">
    <location>
        <begin position="3617"/>
        <end position="3629"/>
    </location>
</feature>
<dbReference type="GO" id="GO:0080025">
    <property type="term" value="F:phosphatidylinositol-3,5-bisphosphate binding"/>
    <property type="evidence" value="ECO:0007669"/>
    <property type="project" value="TreeGrafter"/>
</dbReference>
<feature type="compositionally biased region" description="Basic and acidic residues" evidence="8">
    <location>
        <begin position="4899"/>
        <end position="4914"/>
    </location>
</feature>
<protein>
    <recommendedName>
        <fullName evidence="9">Ig-like domain-containing protein</fullName>
    </recommendedName>
</protein>
<feature type="region of interest" description="Disordered" evidence="8">
    <location>
        <begin position="4171"/>
        <end position="4313"/>
    </location>
</feature>
<dbReference type="GO" id="GO:0070273">
    <property type="term" value="F:phosphatidylinositol-4-phosphate binding"/>
    <property type="evidence" value="ECO:0007669"/>
    <property type="project" value="TreeGrafter"/>
</dbReference>
<dbReference type="InterPro" id="IPR058157">
    <property type="entry name" value="Spectrin_met"/>
</dbReference>
<feature type="compositionally biased region" description="Pro residues" evidence="8">
    <location>
        <begin position="3879"/>
        <end position="3888"/>
    </location>
</feature>
<feature type="compositionally biased region" description="Basic and acidic residues" evidence="8">
    <location>
        <begin position="3790"/>
        <end position="3805"/>
    </location>
</feature>
<feature type="compositionally biased region" description="Polar residues" evidence="8">
    <location>
        <begin position="4250"/>
        <end position="4260"/>
    </location>
</feature>
<feature type="region of interest" description="Disordered" evidence="8">
    <location>
        <begin position="4724"/>
        <end position="4793"/>
    </location>
</feature>
<evidence type="ECO:0000256" key="1">
    <source>
        <dbReference type="ARBA" id="ARBA00004161"/>
    </source>
</evidence>
<keyword evidence="11" id="KW-1185">Reference proteome</keyword>
<feature type="region of interest" description="Disordered" evidence="8">
    <location>
        <begin position="3413"/>
        <end position="3447"/>
    </location>
</feature>
<dbReference type="Pfam" id="PF24915">
    <property type="entry name" value="Spectrin_SESTD1"/>
    <property type="match status" value="1"/>
</dbReference>
<feature type="compositionally biased region" description="Acidic residues" evidence="8">
    <location>
        <begin position="1167"/>
        <end position="1177"/>
    </location>
</feature>
<evidence type="ECO:0000256" key="5">
    <source>
        <dbReference type="ARBA" id="ARBA00023157"/>
    </source>
</evidence>
<comment type="caution">
    <text evidence="10">The sequence shown here is derived from an EMBL/GenBank/DDBJ whole genome shotgun (WGS) entry which is preliminary data.</text>
</comment>
<feature type="compositionally biased region" description="Basic and acidic residues" evidence="8">
    <location>
        <begin position="1129"/>
        <end position="1139"/>
    </location>
</feature>
<dbReference type="InterPro" id="IPR002017">
    <property type="entry name" value="Spectrin_repeat"/>
</dbReference>
<feature type="compositionally biased region" description="Low complexity" evidence="8">
    <location>
        <begin position="4856"/>
        <end position="4874"/>
    </location>
</feature>
<proteinExistence type="inferred from homology"/>
<feature type="region of interest" description="Disordered" evidence="8">
    <location>
        <begin position="4342"/>
        <end position="4513"/>
    </location>
</feature>
<dbReference type="CDD" id="cd00176">
    <property type="entry name" value="SPEC"/>
    <property type="match status" value="3"/>
</dbReference>
<feature type="compositionally biased region" description="Basic residues" evidence="8">
    <location>
        <begin position="836"/>
        <end position="848"/>
    </location>
</feature>
<feature type="compositionally biased region" description="Low complexity" evidence="8">
    <location>
        <begin position="1071"/>
        <end position="1080"/>
    </location>
</feature>
<dbReference type="CDD" id="cd00096">
    <property type="entry name" value="Ig"/>
    <property type="match status" value="1"/>
</dbReference>
<feature type="compositionally biased region" description="Low complexity" evidence="8">
    <location>
        <begin position="4261"/>
        <end position="4281"/>
    </location>
</feature>
<feature type="domain" description="Ig-like" evidence="9">
    <location>
        <begin position="2615"/>
        <end position="2703"/>
    </location>
</feature>
<feature type="region of interest" description="Disordered" evidence="8">
    <location>
        <begin position="4805"/>
        <end position="4923"/>
    </location>
</feature>
<feature type="domain" description="Ig-like" evidence="9">
    <location>
        <begin position="3275"/>
        <end position="3366"/>
    </location>
</feature>
<dbReference type="GO" id="GO:0043325">
    <property type="term" value="F:phosphatidylinositol-3,4-bisphosphate binding"/>
    <property type="evidence" value="ECO:0007669"/>
    <property type="project" value="TreeGrafter"/>
</dbReference>
<keyword evidence="3" id="KW-0963">Cytoplasm</keyword>
<dbReference type="Pfam" id="PF07679">
    <property type="entry name" value="I-set"/>
    <property type="match status" value="8"/>
</dbReference>
<feature type="compositionally biased region" description="Polar residues" evidence="8">
    <location>
        <begin position="4577"/>
        <end position="4590"/>
    </location>
</feature>
<feature type="compositionally biased region" description="Basic and acidic residues" evidence="8">
    <location>
        <begin position="3919"/>
        <end position="3929"/>
    </location>
</feature>
<feature type="region of interest" description="Disordered" evidence="8">
    <location>
        <begin position="3616"/>
        <end position="3659"/>
    </location>
</feature>
<feature type="compositionally biased region" description="Polar residues" evidence="8">
    <location>
        <begin position="3099"/>
        <end position="3109"/>
    </location>
</feature>
<feature type="compositionally biased region" description="Basic residues" evidence="8">
    <location>
        <begin position="879"/>
        <end position="889"/>
    </location>
</feature>
<feature type="compositionally biased region" description="Pro residues" evidence="8">
    <location>
        <begin position="4700"/>
        <end position="4710"/>
    </location>
</feature>
<dbReference type="SMART" id="SM00408">
    <property type="entry name" value="IGc2"/>
    <property type="match status" value="8"/>
</dbReference>
<feature type="compositionally biased region" description="Basic residues" evidence="8">
    <location>
        <begin position="907"/>
        <end position="916"/>
    </location>
</feature>
<feature type="compositionally biased region" description="Low complexity" evidence="8">
    <location>
        <begin position="4805"/>
        <end position="4815"/>
    </location>
</feature>
<evidence type="ECO:0000256" key="7">
    <source>
        <dbReference type="SAM" id="Coils"/>
    </source>
</evidence>
<feature type="region of interest" description="Disordered" evidence="8">
    <location>
        <begin position="3089"/>
        <end position="3109"/>
    </location>
</feature>
<feature type="compositionally biased region" description="Pro residues" evidence="8">
    <location>
        <begin position="734"/>
        <end position="750"/>
    </location>
</feature>
<dbReference type="InterPro" id="IPR013098">
    <property type="entry name" value="Ig_I-set"/>
</dbReference>
<dbReference type="GO" id="GO:0060298">
    <property type="term" value="P:positive regulation of sarcomere organization"/>
    <property type="evidence" value="ECO:0007669"/>
    <property type="project" value="UniProtKB-ARBA"/>
</dbReference>
<feature type="region of interest" description="Disordered" evidence="8">
    <location>
        <begin position="3762"/>
        <end position="3955"/>
    </location>
</feature>
<keyword evidence="6" id="KW-0393">Immunoglobulin domain</keyword>
<feature type="compositionally biased region" description="Low complexity" evidence="8">
    <location>
        <begin position="920"/>
        <end position="934"/>
    </location>
</feature>
<dbReference type="PANTHER" id="PTHR46607">
    <property type="entry name" value="SEC14 DOMAIN AND SPECTRIN REPEAT-CONTAINING PROTEIN 1"/>
    <property type="match status" value="1"/>
</dbReference>
<gene>
    <name evidence="10" type="ORF">O3P69_011607</name>
</gene>
<feature type="compositionally biased region" description="Basic and acidic residues" evidence="8">
    <location>
        <begin position="4001"/>
        <end position="4017"/>
    </location>
</feature>
<feature type="compositionally biased region" description="Basic and acidic residues" evidence="8">
    <location>
        <begin position="1012"/>
        <end position="1031"/>
    </location>
</feature>
<evidence type="ECO:0000256" key="4">
    <source>
        <dbReference type="ARBA" id="ARBA00022737"/>
    </source>
</evidence>
<feature type="compositionally biased region" description="Pro residues" evidence="8">
    <location>
        <begin position="4498"/>
        <end position="4513"/>
    </location>
</feature>
<feature type="region of interest" description="Disordered" evidence="8">
    <location>
        <begin position="4087"/>
        <end position="4134"/>
    </location>
</feature>
<feature type="region of interest" description="Disordered" evidence="8">
    <location>
        <begin position="795"/>
        <end position="1198"/>
    </location>
</feature>
<keyword evidence="4" id="KW-0677">Repeat</keyword>
<sequence>MCTSEWEGLLERRLAMLPGSRDPGGGPILVISLPQDPTLHDSGGISATIKYLKTIPSLSARDRGWVVVVDARVCHYRLVKPTVSTVRAALGHLRHLFVVRPEGFWDKQRVDCRKSEVDSQPIYVTVSKLTRHIEPSQLPVELGGTLEYDHPAWLKTRKAYEEFVDECERARRDLETLQVELRREEPCSRASTLHDLLSVNTNTYTTITARPSIIFNMGQEVLKVLEMDEESGFRVCEGQGDAAEAASRVRAMLHDLHLLTTAVEACWRRLNTALDTYMQVRELETEMNDIGKWLVSAGQTLLAETSIGNTTDQAEALLREHEAIELKCRETYGRWAGLRYRVEDALDRGDGDLRALADHRTTTTDLRSLKDYTDTLVRTFASRLDRRRTLILASVRFHRIAHQMEERCHILLQPHRWLPQTDDVEPLKKTLRELTARKEAIDYLASEGTRAGEKLLDLLTVGVKDLSGRDITPDYTAELNHVHALLTAQQEHYCRAARQADLHKLRLQQNIQLLTCQRDVRQAHRWLRALLEALIKAHSHVGRSSDEIRRLKAEHQQFQDTAAGTFEYGYESARAALLVEKSAGGSVLCESRNLVDDLEKVWKMFVQGSQEQLTRLRVAGVFFRTMEQHLERLDRLCAGVVERVAGRGCLTGDGDMRSLLSCRDRLLREIGRNVRLGKLLKERLTDPLVPSFSLRDHNENILAQESITERIQHVTSRAQHLDSLMFPSAAATSPPVPATPPSPPATPPEPVSRAETEYEGSGSSTTTEYWTCSECTCTGSGSYHTCPECQELQDLFTPDDTRPPSEDDLPLDEILRRRSRSRTKSGSKGKDDPARRRSRSRSRSRSTPRRVDAEEVKAAATKAKKEAPQDHPDAIQRATRCRSRSRSKSLTREIVASFKEFRDKVTRGRSRSKSRERKAAAAAAAAAAAEAVAAQSKENGDVQKAAPGEPPEAAQDFQIPVQVEREAPQTPPSPEKAWKEVSTETRRTRVVLHGGDSQGDRTLTLEHVTSLRKPDDTVDSRTARDSYRPAEDDADPLAPPPVPPPPACEPAGAAQRGKGVPVEAPEHSSPSDHPYTSSSPEKSGTSPDKESDPDASAAPTQGMRGSGRGVGVTDLTSPRILGLPPPFPHPKEGVDEIERKLRKPWVGAWRGTSGATQHESGARCLEPEPEPEPEDLNMSDTGGGSASSPMPGMSDSEGAVVGVRTTSASGMSQTSGPSRTSLSGPASTTTISTIAVQSGDTRIVLALLQSADWLELRVVELTPGMVYLGTNLQEATKLLQAHEEVLAKLQSKQSPVEDLLNQADQLISTQHPRAEVYAAMAESLGLAWKDLNAQLETRKEILEMGVTFHTKAQQYSDSMDAAERAYTDNVMPNDAEEARQLLSLLHDHKRAVLEASMHTLQEAQTLLGRLRNMTAEGATLDSRPLQIRTNIDFACSQIEHYLESLHDRRRFLDGLFAARKHHLEQCLALCLLYQDLTEAVSSLKQLRDEVSQHQSLGDSQSNAEILLHEHLKREAAAKEQQDKCIHLLKTAEDMASGGHYAGLEARSRAYSVLEAATALHETCDTRTALLQQAILFFKLAQTALTKLDQAEVQVASMGGEGAQRLSLVVGVVEEAVQPALTEGYGILEVTGGKNQPHNMGISQLVDELERRRAQLSSTCVSSTEQVLQRTELSNAFLEQHNAIESWLVRIGDAFLQGHQDPGGSLSLAKDFLHLHQTLNRDVVEKKGEIDSLATFLEKLLPDLSLEEGAGFKDKLQALYDHWEALRKLLDARIGISEKYVKFHEDAEALNGEFESFELLLKEAKGEDDMDLVEAKWEQLQKHYLDLCNTGKAFCQEAKNVNDPYLDTNRAILCVENILDHLGKRRLVITDLHSHFHMKLTTTKEMTMLFNTYRDNIRKMQKEMAEMENSFCPLLRGDCTDPDGMATTLEERLNIYVSAVKKTQDDIQEMMTRAEVMSYKGDEPGQRDEVIGSLLQLYQSLQNKATEYQILGHMLIQWCRNIAEIHRSCDKLENQFDAVSLDIGGVEAQLREHDASKQAVAELLKFAQNEADSIMSKIKNQCPPEAGALDIATMEELLVRRGRDFDVVWTQHQKMLERQLKRSQYHVDLQVISDQLRDLSEQLSRMRGHYGDSLAAATSMQGAFNQFEQTVDALEKRIQSFVSTTTKMLGPEDDSGEVKEDLAELEKKWSTFQMQVGQAKKSIELSIVFFKLVDEAEDWFKQGTNLLVEVAGETVNIKNPEQAEYLRSRIEHFLKPGEEAQQERITHIASLAQELYGDAVPKPVEVMSHQNTQIVESLTVIMRNLNLMVENLKAAEDLNETQKKEKEELAASLAAAQAEAEAARLAALAAEEARRAAEEAAEAMAIPIEPIVPEKVEIEIQTEAIPLPPEEEAPKKEESPPLKKAKMIDEEPEPMAPVFLTPLVGATVTEGVKFTFECRVLGMPMPEVEWLKDSRPVTDNPDYKTSYEEGVCTLTIEETFTEDSALFICRAVNGAGIAETSATLTVKEAEPVEVLSPPTFTHRLEDTSTQEGSSFQLEATVEGNPLPTVSWSKNGTCIDESPDYVITFNNGECLLRFEEVFLEDEADYTCRATNDLGEDTTKARLTVTAMEVTERPKFTMPLSNVMARAGQKFKLECQVTGLPTPTVTWFHNNKPVKETPDCKITFDGSVATLVMAEAFPKNAGMYTVVAKNSAGEGKCSANVSVKGRIPTETSDSEVTSDVDIEPVKPSVQLALKDTTVTEGHSARLDCVIVGQPEPEVIWYHDDTPVKESSDFKLLFHGDRCSLVIHEAYLEDAGIYRVVAVNSAGEASTACFLNVDPAPELPPPPPAPEQHTVVAPRFSLLPTDQHVVEGKPVTLRAAVTGHPRPTVAWYKDSMPLQHDNDLQIHESSDGSLSLTVHATTLDHTGQYEVVASNSAGTAKSVAYLSIEPRLPTPPPTDDTEPPVFTKLLNDTVVTAGNSVKFEAEVTGVPAPTITWTLNDCPITGQEYQRGHLQYVLGGTGNKHTLEVPVTSMMQAGRIAIIAENPVGKAVSAAALKVVEPLVLVTEAAMPQHVREESHVSTTSSTSTSFKQSMVVESSSFTRVVTSDGVADEKKHSTTSAASSQVHMATGQPTLELHSARLQEVKQEGDAPPVISDKISMIKKEGEVVTQEISQDTGAVPLSPPPQQKKIMAAKKRSSPARFVSPMQGVITKEDNQVVLECVIDGHPEPAVTWTHNGGPLSNDAMVETRLNKTVLTIPKVKQSHSGHYTCFIENDAGSAQCTCDVIVKKTQFPPVISKRLQPRVLGVNERLHLEIDVTGTPSPTITWSKDGQPLTPSDRVALKSEGTRHILVIQQAEPGDSGRYGVMATNAAGRAESLADVMVTPLVMDKAPPTHKIAFTDISDDAKKTIETQEEGLVKTIKRTIEEVAVEAPSPASPLKIQKAPAQEPSVVEAPSDPQAPPPEPILKEEVEVRSPPGKLSMVWPPPPTESENVVPKIDTSVEITSANVSSIISSFSAMGEEQEYTSHAPPREISRPQQAAQIATAMDVDLQPEPAPEYGVMADSEPQNKSEPQPEEPSPVTVEESLVPEPQPVFQVMPPETPAFTDTELQVMEEYQRIQVPKIETHKVLSPVPEVIPEPAPSPEPPISQQVVTVEETRQESPPSEPQKVKEVKTETSTIETNIIESKKSMSKTSYSVVETKMYTTGGVTSPIEEAQGVSTSTVVVDSVVQPVMSEVVAVPEPMVEARAEPIIVDDLMQYYVPESEQVIECVPAPKPAEPPYAAPPQAEQVYSQKISSKTSSFMSMKSESKTAVLEEKLDRKPLQPLIMPEPLSSEPPSGDESVRPPKPPEKDDGRESRKPRRKRESVIQIAKRLEENIVPMSPDEVPGGIRMFPSPKQPSTPVPTTPTKEVIEPVTIVETTSLEKFPQLEPFPFTVEEKPRQERPKSLPPPKPSKFIPGAFTDSEYESDMEPEHRFKFKKIKFEVPERAPRSQSAGKEPLPPSAFDTPPVIDSLRPAIPKEEEKPVIKKEEPKPKPTFAPKKSKIVQKFLTSAGESAEKEVVKPIPKKPKVQETVSVQPTVQVKEQVVKTEIVHKPEKLVKVWPPKQEQAETKQTSVTSSFETRTQITSVSHHTQVSKVSSMQQQSMPEPVVLVPEPAPEYVVPPPPEPVVELQPEPEPVYEVIPEPQPVLEPVPEPEPPFELKPAPPPVYETIPEPAPVVQPKPIPKFKPVQAPLARPSPAKPSAPAPPPPFDLAPPVPQPVIVPTQASVSQKVEQVSSTKKVESTVSSSMTKSFKVQKQTRAWPPAPQEEAVTAAPMIKTRSLSAERPRVTEPVVLPPWSQEAPAIYWTSSVKLEEKTKPWTPPTAVTESIQKTTKEETTHFSKQMSETMRKEVKTQQFVRELPKIKPKKEIQVAAPPPPPPVEAVVGPPIPMPSLEPFPFKVSPERERKPRGAPPPMPKKFVPGSFTESEYESDYDSKSEFSRLYMSDSETSGFRPMNLKMKKGRTRRPKQASPPAPTTFGPPPPFEVKPMCVSFSDIESDFLTSRESTPIPESKVIQTISESKVVQRPAVHDLKTLASEILPENKPIRIAQSSTKQTAVTVTSKPAPIMTPRAAPPAPVVVPQPEPPAPLLTSATSETVTKKEVKEVTSESQVQMVEKQEKGVREIKKRFDVSGPPPMPQGITASVVRMQSPSPVRPEPAGIKFAAPTGVSPVQPPAPKPAPAPSAAVVTNIPVVQEFSSVEKTSSSSTTRTKPTSPKAKKKTEATQMVVQEMEESGYAADTEGTLPRRSAKTAQSMSSSFSSNTSFVKSESFMSSSFSSESKSFSSSQTGNMEASSFPMGSGFPSSNGLATDSFPFPTHTPPVGQTTQFSSSCKSSESKSSQMFSSRSEETREERRGGEHPKTKAAPPPQQEKKPKFEEFRRESHGKPGSSGPFL</sequence>
<dbReference type="GO" id="GO:0010314">
    <property type="term" value="F:phosphatidylinositol-5-phosphate binding"/>
    <property type="evidence" value="ECO:0007669"/>
    <property type="project" value="TreeGrafter"/>
</dbReference>
<dbReference type="InterPro" id="IPR056804">
    <property type="entry name" value="Spectrin_SESTD1"/>
</dbReference>
<feature type="domain" description="Ig-like" evidence="9">
    <location>
        <begin position="2728"/>
        <end position="2816"/>
    </location>
</feature>
<feature type="region of interest" description="Disordered" evidence="8">
    <location>
        <begin position="4574"/>
        <end position="4649"/>
    </location>
</feature>
<dbReference type="InterPro" id="IPR013783">
    <property type="entry name" value="Ig-like_fold"/>
</dbReference>
<name>A0AAW0T6H4_SCYPA</name>
<dbReference type="InterPro" id="IPR007110">
    <property type="entry name" value="Ig-like_dom"/>
</dbReference>
<feature type="domain" description="Ig-like" evidence="9">
    <location>
        <begin position="2838"/>
        <end position="2927"/>
    </location>
</feature>
<dbReference type="PROSITE" id="PS50835">
    <property type="entry name" value="IG_LIKE"/>
    <property type="match status" value="7"/>
</dbReference>
<evidence type="ECO:0000313" key="11">
    <source>
        <dbReference type="Proteomes" id="UP001487740"/>
    </source>
</evidence>
<feature type="compositionally biased region" description="Pro residues" evidence="8">
    <location>
        <begin position="4401"/>
        <end position="4422"/>
    </location>
</feature>
<feature type="compositionally biased region" description="Low complexity" evidence="8">
    <location>
        <begin position="4119"/>
        <end position="4134"/>
    </location>
</feature>
<feature type="compositionally biased region" description="Pro residues" evidence="8">
    <location>
        <begin position="4600"/>
        <end position="4616"/>
    </location>
</feature>
<dbReference type="GO" id="GO:0032266">
    <property type="term" value="F:phosphatidylinositol-3-phosphate binding"/>
    <property type="evidence" value="ECO:0007669"/>
    <property type="project" value="TreeGrafter"/>
</dbReference>
<feature type="region of interest" description="Disordered" evidence="8">
    <location>
        <begin position="4676"/>
        <end position="4712"/>
    </location>
</feature>
<dbReference type="FunFam" id="2.60.40.10:FF:000107">
    <property type="entry name" value="Myosin, light chain kinase a"/>
    <property type="match status" value="3"/>
</dbReference>
<feature type="compositionally biased region" description="Low complexity" evidence="8">
    <location>
        <begin position="4783"/>
        <end position="4793"/>
    </location>
</feature>
<evidence type="ECO:0000256" key="2">
    <source>
        <dbReference type="ARBA" id="ARBA00006692"/>
    </source>
</evidence>
<dbReference type="SUPFAM" id="SSF46966">
    <property type="entry name" value="Spectrin repeat"/>
    <property type="match status" value="5"/>
</dbReference>
<evidence type="ECO:0000259" key="9">
    <source>
        <dbReference type="PROSITE" id="PS50835"/>
    </source>
</evidence>
<dbReference type="GO" id="GO:0045989">
    <property type="term" value="P:positive regulation of striated muscle contraction"/>
    <property type="evidence" value="ECO:0007669"/>
    <property type="project" value="UniProtKB-ARBA"/>
</dbReference>
<feature type="region of interest" description="Disordered" evidence="8">
    <location>
        <begin position="3500"/>
        <end position="3583"/>
    </location>
</feature>
<evidence type="ECO:0000256" key="6">
    <source>
        <dbReference type="ARBA" id="ARBA00023319"/>
    </source>
</evidence>
<feature type="coiled-coil region" evidence="7">
    <location>
        <begin position="2304"/>
        <end position="2359"/>
    </location>
</feature>
<dbReference type="Pfam" id="PF00435">
    <property type="entry name" value="Spectrin"/>
    <property type="match status" value="1"/>
</dbReference>
<feature type="domain" description="Ig-like" evidence="9">
    <location>
        <begin position="2517"/>
        <end position="2607"/>
    </location>
</feature>
<feature type="compositionally biased region" description="Pro residues" evidence="8">
    <location>
        <begin position="1037"/>
        <end position="1048"/>
    </location>
</feature>
<comment type="subcellular location">
    <subcellularLocation>
        <location evidence="1">Cytoplasm</location>
        <location evidence="1">Myofibril</location>
        <location evidence="1">Sarcomere</location>
        <location evidence="1">A band</location>
    </subcellularLocation>
</comment>
<feature type="compositionally biased region" description="Basic residues" evidence="8">
    <location>
        <begin position="4486"/>
        <end position="4496"/>
    </location>
</feature>
<dbReference type="Proteomes" id="UP001487740">
    <property type="component" value="Unassembled WGS sequence"/>
</dbReference>
<feature type="compositionally biased region" description="Basic and acidic residues" evidence="8">
    <location>
        <begin position="849"/>
        <end position="874"/>
    </location>
</feature>
<dbReference type="GO" id="GO:0031672">
    <property type="term" value="C:A band"/>
    <property type="evidence" value="ECO:0007669"/>
    <property type="project" value="UniProtKB-SubCell"/>
</dbReference>
<dbReference type="FunFam" id="2.60.40.10:FF:000345">
    <property type="entry name" value="Muscle M-line assembly protein unc-89"/>
    <property type="match status" value="1"/>
</dbReference>
<feature type="domain" description="Ig-like" evidence="9">
    <location>
        <begin position="3181"/>
        <end position="3268"/>
    </location>
</feature>
<feature type="compositionally biased region" description="Pro residues" evidence="8">
    <location>
        <begin position="4171"/>
        <end position="4211"/>
    </location>
</feature>
<feature type="region of interest" description="Disordered" evidence="8">
    <location>
        <begin position="3969"/>
        <end position="4027"/>
    </location>
</feature>
<dbReference type="SMART" id="SM00150">
    <property type="entry name" value="SPEC"/>
    <property type="match status" value="7"/>
</dbReference>
<feature type="region of interest" description="Disordered" evidence="8">
    <location>
        <begin position="1207"/>
        <end position="1226"/>
    </location>
</feature>
<feature type="compositionally biased region" description="Basic residues" evidence="8">
    <location>
        <begin position="817"/>
        <end position="827"/>
    </location>
</feature>
<feature type="compositionally biased region" description="Basic and acidic residues" evidence="8">
    <location>
        <begin position="4875"/>
        <end position="4890"/>
    </location>
</feature>
<dbReference type="Gene3D" id="2.60.40.10">
    <property type="entry name" value="Immunoglobulins"/>
    <property type="match status" value="8"/>
</dbReference>
<dbReference type="InterPro" id="IPR036179">
    <property type="entry name" value="Ig-like_dom_sf"/>
</dbReference>
<feature type="compositionally biased region" description="Basic and acidic residues" evidence="8">
    <location>
        <begin position="976"/>
        <end position="987"/>
    </location>
</feature>
<dbReference type="SMART" id="SM00409">
    <property type="entry name" value="IG"/>
    <property type="match status" value="8"/>
</dbReference>
<dbReference type="InterPro" id="IPR018159">
    <property type="entry name" value="Spectrin/alpha-actinin"/>
</dbReference>
<feature type="compositionally biased region" description="Polar residues" evidence="8">
    <location>
        <begin position="4095"/>
        <end position="4117"/>
    </location>
</feature>
<reference evidence="10 11" key="1">
    <citation type="submission" date="2023-03" db="EMBL/GenBank/DDBJ databases">
        <title>High-quality genome of Scylla paramamosain provides insights in environmental adaptation.</title>
        <authorList>
            <person name="Zhang L."/>
        </authorList>
    </citation>
    <scope>NUCLEOTIDE SEQUENCE [LARGE SCALE GENOMIC DNA]</scope>
    <source>
        <strain evidence="10">LZ_2023a</strain>
        <tissue evidence="10">Muscle</tissue>
    </source>
</reference>
<feature type="compositionally biased region" description="Basic and acidic residues" evidence="8">
    <location>
        <begin position="4626"/>
        <end position="4635"/>
    </location>
</feature>
<feature type="compositionally biased region" description="Low complexity" evidence="8">
    <location>
        <begin position="3561"/>
        <end position="3571"/>
    </location>
</feature>
<feature type="domain" description="Ig-like" evidence="9">
    <location>
        <begin position="2416"/>
        <end position="2504"/>
    </location>
</feature>
<feature type="region of interest" description="Disordered" evidence="8">
    <location>
        <begin position="728"/>
        <end position="767"/>
    </location>
</feature>
<dbReference type="GO" id="GO:0005546">
    <property type="term" value="F:phosphatidylinositol-4,5-bisphosphate binding"/>
    <property type="evidence" value="ECO:0007669"/>
    <property type="project" value="TreeGrafter"/>
</dbReference>
<evidence type="ECO:0000256" key="8">
    <source>
        <dbReference type="SAM" id="MobiDB-lite"/>
    </source>
</evidence>
<keyword evidence="5" id="KW-1015">Disulfide bond</keyword>
<dbReference type="InterPro" id="IPR003599">
    <property type="entry name" value="Ig_sub"/>
</dbReference>